<dbReference type="InterPro" id="IPR025724">
    <property type="entry name" value="GAG-pre-integrase_dom"/>
</dbReference>
<comment type="caution">
    <text evidence="3">The sequence shown here is derived from an EMBL/GenBank/DDBJ whole genome shotgun (WGS) entry which is preliminary data.</text>
</comment>
<sequence length="598" mass="69216">MHQQSNGIFVCSSSKEKGIWRDSILSQPRNGAWFKEKLMLAEAQEAGQILDAEQLAFLADPAFLMANLSSCDPEILFEVPYFDFYPNDMINQDVQEMQYYEQTHVDDFRDNEIHSGSNIIPVIAKENIVISVLGDEETLILKEESRSKMLDKQNDPISIEKKIKISPIDYSKLNKIKEDFGKYFVTQKELSAEQAFWLKHSSFSETPVRHIHLLESKLLVNFLRLKNNRDAHEVYIEKTIEYTDTLCRFVERTRTQYPSEPLLESACMFTKHVQEFNALIKHSVRNAKFESICAIYNKCLFDANNHICLIDFVNDVNVRLKSKSKRNKMRKAWKPMGKVFTDVGYKWKPTERFFTIVGDSCPLTRDPMLQMFYFLLLLSMTGCPDRPLESELRMFKTYEREPLSAHEIRVDLLSCSRDTNLNTISLDDMLKTSPICLLSKALKTKSWLWHHRLSHLNFGTLNKLAKDGLVRDAPSSNIPSTQEKEHSLKISQGVKESPKTPLFHDDPLHEDLTSKGSSSNVRPSHTLFELIGRWTKDHPIANVIDDPFCLVSTKKQLKTNAMWCYFDSFLTSVEPKNFKQAMTEPSWIDAMQEEIHEI</sequence>
<reference evidence="3" key="1">
    <citation type="journal article" date="2019" name="Sci. Rep.">
        <title>Draft genome of Tanacetum cinerariifolium, the natural source of mosquito coil.</title>
        <authorList>
            <person name="Yamashiro T."/>
            <person name="Shiraishi A."/>
            <person name="Satake H."/>
            <person name="Nakayama K."/>
        </authorList>
    </citation>
    <scope>NUCLEOTIDE SEQUENCE</scope>
</reference>
<evidence type="ECO:0000256" key="1">
    <source>
        <dbReference type="SAM" id="MobiDB-lite"/>
    </source>
</evidence>
<name>A0A699GNF0_TANCI</name>
<feature type="region of interest" description="Disordered" evidence="1">
    <location>
        <begin position="472"/>
        <end position="517"/>
    </location>
</feature>
<feature type="domain" description="GAG-pre-integrase" evidence="2">
    <location>
        <begin position="432"/>
        <end position="477"/>
    </location>
</feature>
<dbReference type="AlphaFoldDB" id="A0A699GNF0"/>
<evidence type="ECO:0000259" key="2">
    <source>
        <dbReference type="Pfam" id="PF13976"/>
    </source>
</evidence>
<gene>
    <name evidence="3" type="ORF">Tci_025355</name>
</gene>
<protein>
    <submittedName>
        <fullName evidence="3">Integrase, catalytic region, zinc finger, CCHC-type, peptidase aspartic, catalytic</fullName>
    </submittedName>
</protein>
<evidence type="ECO:0000313" key="3">
    <source>
        <dbReference type="EMBL" id="GEU53377.1"/>
    </source>
</evidence>
<dbReference type="Pfam" id="PF13976">
    <property type="entry name" value="gag_pre-integrs"/>
    <property type="match status" value="1"/>
</dbReference>
<organism evidence="3">
    <name type="scientific">Tanacetum cinerariifolium</name>
    <name type="common">Dalmatian daisy</name>
    <name type="synonym">Chrysanthemum cinerariifolium</name>
    <dbReference type="NCBI Taxonomy" id="118510"/>
    <lineage>
        <taxon>Eukaryota</taxon>
        <taxon>Viridiplantae</taxon>
        <taxon>Streptophyta</taxon>
        <taxon>Embryophyta</taxon>
        <taxon>Tracheophyta</taxon>
        <taxon>Spermatophyta</taxon>
        <taxon>Magnoliopsida</taxon>
        <taxon>eudicotyledons</taxon>
        <taxon>Gunneridae</taxon>
        <taxon>Pentapetalae</taxon>
        <taxon>asterids</taxon>
        <taxon>campanulids</taxon>
        <taxon>Asterales</taxon>
        <taxon>Asteraceae</taxon>
        <taxon>Asteroideae</taxon>
        <taxon>Anthemideae</taxon>
        <taxon>Anthemidinae</taxon>
        <taxon>Tanacetum</taxon>
    </lineage>
</organism>
<accession>A0A699GNF0</accession>
<dbReference type="EMBL" id="BKCJ010003164">
    <property type="protein sequence ID" value="GEU53377.1"/>
    <property type="molecule type" value="Genomic_DNA"/>
</dbReference>
<proteinExistence type="predicted"/>
<feature type="compositionally biased region" description="Basic and acidic residues" evidence="1">
    <location>
        <begin position="496"/>
        <end position="513"/>
    </location>
</feature>